<dbReference type="GO" id="GO:0044341">
    <property type="term" value="P:sodium-dependent phosphate transport"/>
    <property type="evidence" value="ECO:0007669"/>
    <property type="project" value="InterPro"/>
</dbReference>
<feature type="transmembrane region" description="Helical" evidence="6">
    <location>
        <begin position="63"/>
        <end position="82"/>
    </location>
</feature>
<feature type="transmembrane region" description="Helical" evidence="6">
    <location>
        <begin position="25"/>
        <end position="43"/>
    </location>
</feature>
<dbReference type="EMBL" id="LO017727">
    <property type="protein sequence ID" value="CRH06929.1"/>
    <property type="molecule type" value="Genomic_DNA"/>
</dbReference>
<dbReference type="InterPro" id="IPR026022">
    <property type="entry name" value="PhoU_dom"/>
</dbReference>
<feature type="transmembrane region" description="Helical" evidence="6">
    <location>
        <begin position="126"/>
        <end position="147"/>
    </location>
</feature>
<dbReference type="InterPro" id="IPR038078">
    <property type="entry name" value="PhoU-like_sf"/>
</dbReference>
<feature type="transmembrane region" description="Helical" evidence="6">
    <location>
        <begin position="103"/>
        <end position="120"/>
    </location>
</feature>
<evidence type="ECO:0000259" key="7">
    <source>
        <dbReference type="Pfam" id="PF01895"/>
    </source>
</evidence>
<name>A0A1S7LLB0_MAGMO</name>
<dbReference type="Pfam" id="PF01895">
    <property type="entry name" value="PhoU"/>
    <property type="match status" value="1"/>
</dbReference>
<feature type="transmembrane region" description="Helical" evidence="6">
    <location>
        <begin position="353"/>
        <end position="373"/>
    </location>
</feature>
<evidence type="ECO:0000256" key="1">
    <source>
        <dbReference type="ARBA" id="ARBA00004651"/>
    </source>
</evidence>
<dbReference type="PANTHER" id="PTHR10010">
    <property type="entry name" value="SOLUTE CARRIER FAMILY 34 SODIUM PHOSPHATE , MEMBER 2-RELATED"/>
    <property type="match status" value="1"/>
</dbReference>
<feature type="transmembrane region" description="Helical" evidence="6">
    <location>
        <begin position="262"/>
        <end position="286"/>
    </location>
</feature>
<dbReference type="GO" id="GO:0005886">
    <property type="term" value="C:plasma membrane"/>
    <property type="evidence" value="ECO:0007669"/>
    <property type="project" value="UniProtKB-SubCell"/>
</dbReference>
<dbReference type="Pfam" id="PF02690">
    <property type="entry name" value="Na_Pi_cotrans"/>
    <property type="match status" value="2"/>
</dbReference>
<protein>
    <submittedName>
        <fullName evidence="8">Na/Pi-cotransporter II-related protein</fullName>
    </submittedName>
</protein>
<keyword evidence="4 6" id="KW-1133">Transmembrane helix</keyword>
<keyword evidence="3 6" id="KW-0812">Transmembrane</keyword>
<proteinExistence type="predicted"/>
<evidence type="ECO:0000256" key="4">
    <source>
        <dbReference type="ARBA" id="ARBA00022989"/>
    </source>
</evidence>
<feature type="transmembrane region" description="Helical" evidence="6">
    <location>
        <begin position="190"/>
        <end position="210"/>
    </location>
</feature>
<evidence type="ECO:0000256" key="6">
    <source>
        <dbReference type="SAM" id="Phobius"/>
    </source>
</evidence>
<feature type="transmembrane region" description="Helical" evidence="6">
    <location>
        <begin position="231"/>
        <end position="256"/>
    </location>
</feature>
<evidence type="ECO:0000256" key="5">
    <source>
        <dbReference type="ARBA" id="ARBA00023136"/>
    </source>
</evidence>
<feature type="domain" description="PhoU" evidence="7">
    <location>
        <begin position="418"/>
        <end position="498"/>
    </location>
</feature>
<dbReference type="Gene3D" id="1.20.58.220">
    <property type="entry name" value="Phosphate transport system protein phou homolog 2, domain 2"/>
    <property type="match status" value="1"/>
</dbReference>
<evidence type="ECO:0000256" key="3">
    <source>
        <dbReference type="ARBA" id="ARBA00022692"/>
    </source>
</evidence>
<sequence>MPNSVPGGITIMLSSSSTTPPLANLHWRLLGVILFLVVGVMAMGESAWAGETAATQEMPWGTMAMGLLGGLALFLFGMEMMADALKAVAGDRMRMILAKLTTNRVSGAITGAFVTAVIQSSSVTTVLVVGFISAGLMSLSQAVGVIMGANIGTTITAQIVAFKVTKAASLLVAIGFLLNAAGKSDKQKNYGAMIMGLGMIFLGMSMMSGAMKPLREFQPFLDMMISMQNPLLAILVAAMFTGLVQSSSATTGIVIVMASQGFITLEAGIALAFGANVGTCVTAMLASIGKPREAVRAAMAHVLFNIAGVLIWLGLIDNLAHWVTVISPQSPELDGMARLAAESPRQIANAHTLFNIANTLIFLPFTVPFALLIQKLVPDKAVAATAGKGEVQVKPLYLDDVLLHTPALALDATRRELKGMGLRCGLILNDALPIILHGDEKALADFKERDEEIDVLYSHFIDYLGKVSRGKLTDKQTEEMINLVNAVDTVENIGDIIETNLVHIGRQRLKNNLTLDPESEAFLRQVHTLVLESLEAAMWAITERDSKAISRVLDINDQIDELVTASSINHLKQVRAEDASRVEHYSIVRDYLDKMRRIYSFTKALARLAEDTIDANKEVEDFLEDTLHQLDDDEIELAKKP</sequence>
<keyword evidence="2" id="KW-1003">Cell membrane</keyword>
<dbReference type="InterPro" id="IPR004633">
    <property type="entry name" value="NaPi_cotrn-rel/YqeW-like"/>
</dbReference>
<dbReference type="AlphaFoldDB" id="A0A1S7LLB0"/>
<gene>
    <name evidence="8" type="ORF">MAGMO_2780</name>
</gene>
<dbReference type="NCBIfam" id="TIGR00704">
    <property type="entry name" value="NaPi_cotrn_rel"/>
    <property type="match status" value="1"/>
</dbReference>
<dbReference type="GO" id="GO:0005436">
    <property type="term" value="F:sodium:phosphate symporter activity"/>
    <property type="evidence" value="ECO:0007669"/>
    <property type="project" value="InterPro"/>
</dbReference>
<dbReference type="InterPro" id="IPR003841">
    <property type="entry name" value="Na/Pi_transpt"/>
</dbReference>
<dbReference type="PANTHER" id="PTHR10010:SF46">
    <property type="entry name" value="SODIUM-DEPENDENT PHOSPHATE TRANSPORT PROTEIN 2B"/>
    <property type="match status" value="1"/>
</dbReference>
<feature type="transmembrane region" description="Helical" evidence="6">
    <location>
        <begin position="159"/>
        <end position="178"/>
    </location>
</feature>
<feature type="transmembrane region" description="Helical" evidence="6">
    <location>
        <begin position="298"/>
        <end position="316"/>
    </location>
</feature>
<dbReference type="NCBIfam" id="NF037997">
    <property type="entry name" value="Na_Pi_symport"/>
    <property type="match status" value="1"/>
</dbReference>
<evidence type="ECO:0000256" key="2">
    <source>
        <dbReference type="ARBA" id="ARBA00022475"/>
    </source>
</evidence>
<comment type="subcellular location">
    <subcellularLocation>
        <location evidence="1">Cell membrane</location>
        <topology evidence="1">Multi-pass membrane protein</topology>
    </subcellularLocation>
</comment>
<organism evidence="8">
    <name type="scientific">Magnetococcus massalia (strain MO-1)</name>
    <dbReference type="NCBI Taxonomy" id="451514"/>
    <lineage>
        <taxon>Bacteria</taxon>
        <taxon>Pseudomonadati</taxon>
        <taxon>Pseudomonadota</taxon>
        <taxon>Magnetococcia</taxon>
        <taxon>Magnetococcales</taxon>
        <taxon>Magnetococcaceae</taxon>
        <taxon>Magnetococcus</taxon>
    </lineage>
</organism>
<keyword evidence="5 6" id="KW-0472">Membrane</keyword>
<accession>A0A1S7LLB0</accession>
<evidence type="ECO:0000313" key="8">
    <source>
        <dbReference type="EMBL" id="CRH06929.1"/>
    </source>
</evidence>
<dbReference type="SUPFAM" id="SSF109755">
    <property type="entry name" value="PhoU-like"/>
    <property type="match status" value="1"/>
</dbReference>
<reference evidence="8" key="1">
    <citation type="submission" date="2015-04" db="EMBL/GenBank/DDBJ databases">
        <authorList>
            <person name="Syromyatnikov M.Y."/>
            <person name="Popov V.N."/>
        </authorList>
    </citation>
    <scope>NUCLEOTIDE SEQUENCE</scope>
    <source>
        <strain evidence="8">MO-1</strain>
    </source>
</reference>